<proteinExistence type="predicted"/>
<feature type="compositionally biased region" description="Polar residues" evidence="1">
    <location>
        <begin position="94"/>
        <end position="107"/>
    </location>
</feature>
<feature type="region of interest" description="Disordered" evidence="1">
    <location>
        <begin position="870"/>
        <end position="973"/>
    </location>
</feature>
<feature type="compositionally biased region" description="Polar residues" evidence="1">
    <location>
        <begin position="177"/>
        <end position="196"/>
    </location>
</feature>
<gene>
    <name evidence="3" type="ORF">MARPO_0036s0098</name>
</gene>
<feature type="region of interest" description="Disordered" evidence="1">
    <location>
        <begin position="588"/>
        <end position="802"/>
    </location>
</feature>
<feature type="compositionally biased region" description="Basic and acidic residues" evidence="1">
    <location>
        <begin position="158"/>
        <end position="167"/>
    </location>
</feature>
<feature type="compositionally biased region" description="Basic and acidic residues" evidence="1">
    <location>
        <begin position="959"/>
        <end position="968"/>
    </location>
</feature>
<dbReference type="GO" id="GO:0005516">
    <property type="term" value="F:calmodulin binding"/>
    <property type="evidence" value="ECO:0007669"/>
    <property type="project" value="InterPro"/>
</dbReference>
<feature type="compositionally biased region" description="Basic and acidic residues" evidence="1">
    <location>
        <begin position="600"/>
        <end position="612"/>
    </location>
</feature>
<evidence type="ECO:0000259" key="2">
    <source>
        <dbReference type="Pfam" id="PF07839"/>
    </source>
</evidence>
<dbReference type="Pfam" id="PF07839">
    <property type="entry name" value="CaM_binding"/>
    <property type="match status" value="1"/>
</dbReference>
<feature type="compositionally biased region" description="Polar residues" evidence="1">
    <location>
        <begin position="896"/>
        <end position="909"/>
    </location>
</feature>
<dbReference type="InterPro" id="IPR012417">
    <property type="entry name" value="CaM-bd_dom_pln"/>
</dbReference>
<reference evidence="4" key="1">
    <citation type="journal article" date="2017" name="Cell">
        <title>Insights into land plant evolution garnered from the Marchantia polymorpha genome.</title>
        <authorList>
            <person name="Bowman J.L."/>
            <person name="Kohchi T."/>
            <person name="Yamato K.T."/>
            <person name="Jenkins J."/>
            <person name="Shu S."/>
            <person name="Ishizaki K."/>
            <person name="Yamaoka S."/>
            <person name="Nishihama R."/>
            <person name="Nakamura Y."/>
            <person name="Berger F."/>
            <person name="Adam C."/>
            <person name="Aki S.S."/>
            <person name="Althoff F."/>
            <person name="Araki T."/>
            <person name="Arteaga-Vazquez M.A."/>
            <person name="Balasubrmanian S."/>
            <person name="Barry K."/>
            <person name="Bauer D."/>
            <person name="Boehm C.R."/>
            <person name="Briginshaw L."/>
            <person name="Caballero-Perez J."/>
            <person name="Catarino B."/>
            <person name="Chen F."/>
            <person name="Chiyoda S."/>
            <person name="Chovatia M."/>
            <person name="Davies K.M."/>
            <person name="Delmans M."/>
            <person name="Demura T."/>
            <person name="Dierschke T."/>
            <person name="Dolan L."/>
            <person name="Dorantes-Acosta A.E."/>
            <person name="Eklund D.M."/>
            <person name="Florent S.N."/>
            <person name="Flores-Sandoval E."/>
            <person name="Fujiyama A."/>
            <person name="Fukuzawa H."/>
            <person name="Galik B."/>
            <person name="Grimanelli D."/>
            <person name="Grimwood J."/>
            <person name="Grossniklaus U."/>
            <person name="Hamada T."/>
            <person name="Haseloff J."/>
            <person name="Hetherington A.J."/>
            <person name="Higo A."/>
            <person name="Hirakawa Y."/>
            <person name="Hundley H.N."/>
            <person name="Ikeda Y."/>
            <person name="Inoue K."/>
            <person name="Inoue S.I."/>
            <person name="Ishida S."/>
            <person name="Jia Q."/>
            <person name="Kakita M."/>
            <person name="Kanazawa T."/>
            <person name="Kawai Y."/>
            <person name="Kawashima T."/>
            <person name="Kennedy M."/>
            <person name="Kinose K."/>
            <person name="Kinoshita T."/>
            <person name="Kohara Y."/>
            <person name="Koide E."/>
            <person name="Komatsu K."/>
            <person name="Kopischke S."/>
            <person name="Kubo M."/>
            <person name="Kyozuka J."/>
            <person name="Lagercrantz U."/>
            <person name="Lin S.S."/>
            <person name="Lindquist E."/>
            <person name="Lipzen A.M."/>
            <person name="Lu C.W."/>
            <person name="De Luna E."/>
            <person name="Martienssen R.A."/>
            <person name="Minamino N."/>
            <person name="Mizutani M."/>
            <person name="Mizutani M."/>
            <person name="Mochizuki N."/>
            <person name="Monte I."/>
            <person name="Mosher R."/>
            <person name="Nagasaki H."/>
            <person name="Nakagami H."/>
            <person name="Naramoto S."/>
            <person name="Nishitani K."/>
            <person name="Ohtani M."/>
            <person name="Okamoto T."/>
            <person name="Okumura M."/>
            <person name="Phillips J."/>
            <person name="Pollak B."/>
            <person name="Reinders A."/>
            <person name="Rovekamp M."/>
            <person name="Sano R."/>
            <person name="Sawa S."/>
            <person name="Schmid M.W."/>
            <person name="Shirakawa M."/>
            <person name="Solano R."/>
            <person name="Spunde A."/>
            <person name="Suetsugu N."/>
            <person name="Sugano S."/>
            <person name="Sugiyama A."/>
            <person name="Sun R."/>
            <person name="Suzuki Y."/>
            <person name="Takenaka M."/>
            <person name="Takezawa D."/>
            <person name="Tomogane H."/>
            <person name="Tsuzuki M."/>
            <person name="Ueda T."/>
            <person name="Umeda M."/>
            <person name="Ward J.M."/>
            <person name="Watanabe Y."/>
            <person name="Yazaki K."/>
            <person name="Yokoyama R."/>
            <person name="Yoshitake Y."/>
            <person name="Yotsui I."/>
            <person name="Zachgo S."/>
            <person name="Schmutz J."/>
        </authorList>
    </citation>
    <scope>NUCLEOTIDE SEQUENCE [LARGE SCALE GENOMIC DNA]</scope>
    <source>
        <strain evidence="4">Tak-1</strain>
    </source>
</reference>
<dbReference type="AlphaFoldDB" id="A0A2R6X4T6"/>
<feature type="compositionally biased region" description="Basic and acidic residues" evidence="1">
    <location>
        <begin position="472"/>
        <end position="485"/>
    </location>
</feature>
<protein>
    <recommendedName>
        <fullName evidence="2">Calmodulin-binding domain-containing protein</fullName>
    </recommendedName>
</protein>
<feature type="compositionally biased region" description="Low complexity" evidence="1">
    <location>
        <begin position="730"/>
        <end position="741"/>
    </location>
</feature>
<evidence type="ECO:0000313" key="4">
    <source>
        <dbReference type="Proteomes" id="UP000244005"/>
    </source>
</evidence>
<feature type="compositionally biased region" description="Basic residues" evidence="1">
    <location>
        <begin position="364"/>
        <end position="373"/>
    </location>
</feature>
<dbReference type="EMBL" id="KZ772708">
    <property type="protein sequence ID" value="PTQ41116.1"/>
    <property type="molecule type" value="Genomic_DNA"/>
</dbReference>
<feature type="region of interest" description="Disordered" evidence="1">
    <location>
        <begin position="65"/>
        <end position="382"/>
    </location>
</feature>
<evidence type="ECO:0000313" key="3">
    <source>
        <dbReference type="EMBL" id="PTQ41116.1"/>
    </source>
</evidence>
<evidence type="ECO:0000256" key="1">
    <source>
        <dbReference type="SAM" id="MobiDB-lite"/>
    </source>
</evidence>
<feature type="compositionally biased region" description="Low complexity" evidence="1">
    <location>
        <begin position="65"/>
        <end position="75"/>
    </location>
</feature>
<keyword evidence="4" id="KW-1185">Reference proteome</keyword>
<feature type="compositionally biased region" description="Basic and acidic residues" evidence="1">
    <location>
        <begin position="203"/>
        <end position="252"/>
    </location>
</feature>
<feature type="compositionally biased region" description="Basic and acidic residues" evidence="1">
    <location>
        <begin position="263"/>
        <end position="275"/>
    </location>
</feature>
<feature type="compositionally biased region" description="Basic and acidic residues" evidence="1">
    <location>
        <begin position="446"/>
        <end position="459"/>
    </location>
</feature>
<feature type="compositionally biased region" description="Polar residues" evidence="1">
    <location>
        <begin position="714"/>
        <end position="729"/>
    </location>
</feature>
<feature type="compositionally biased region" description="Polar residues" evidence="1">
    <location>
        <begin position="767"/>
        <end position="788"/>
    </location>
</feature>
<feature type="domain" description="Calmodulin-binding" evidence="2">
    <location>
        <begin position="951"/>
        <end position="1038"/>
    </location>
</feature>
<sequence length="1074" mass="112364">MQCKPSDEAEAMNHGMLAKAAMPEPEFCVDGISSEKPFSMDLRNGLVVVEGGEENAVISFSARVGPPAAAAAAAAGGPGPSSGSGSPEAEGSVDSKSSIENPLNSGPQIGPIVEGQAPHPIGSSAEGTTTRNGSEKVDRADQQTTAVDGIAHSENLPDADRGGKMADGDGGPRSGDANLTISSSEVGASVQDTGGTQEEEEKEKEQRELELEQEQEEHGASKGEESVNAPSDEKKSLDGESRDGEAHQRSLRTEAGGTMNGENPEKLCERDRQDDNVLYERVSAGCQGLNADPPEKSSDVGDPDVAASFDSSRGAASCLERNSPDTFHGSAAGASLAPHRTSDAGVSFDGKISEKSFGSSVSRRGSHRTRHSRGSGGGLPNPALVERLYNPPHICNHVRCAANNPDYALRQTVPPKKYLVAKKHAYGGVSDKSRRTSCDNVGGSSEKSRRTSCDHDKSYALHSLTNAGPGADKARRNSADPDKARAGNNSVNNGGSGNHAGKSRRTSVDHDRNHVHTTSGAPHHKRGKSTPPVGFTPHGAWNASVAIDKKHEAHGFWSAPVHDRKHGEQAAGAGGGAWNNSVAVDKKHGDYGPWNGSVAVDKKLGERRDRPRSNLPGGGGAKHGSTKGDLAFGSRRASNESSVTDDRRQKPRRSSYASEAAAEDRGGRCEAPVSEQQAEGSRGADAAGENGSPAASVGSNITDQSSPKDAALWQRQQTSPDSSCVTSGHSPSCESLSSVVRSDSRVATRARYELPTVASQVPKPASHSPSESTTGSLSKPSWNSSTSKVALAAATPPSVGSAAATSSLARTFIAKLKESTKTAASAAVAKAPSLPSWNSSITVAPNLFDYSTTASGASKLARRFISEMKQSSKAGRAIKGAEDQSDARAKVGASTPEGSATVSSSSNEMSVPIPESSAEKHVDPGFPNPSTPTSKLTRYGSMREGSSIPTPSKLAKVPSMKEKEKESKIPGSVKFGKRGRTWVEAEARKNETVNLKKGETAERRLSEEYMTDHTLTTTVPRDIQGGRVRSLVHAFESLKTAPDAEHHHSNDETVRTQYQLELAALPPSPSPIAA</sequence>
<dbReference type="Gramene" id="Mp1g08550.1">
    <property type="protein sequence ID" value="Mp1g08550.1.cds1"/>
    <property type="gene ID" value="Mp1g08550"/>
</dbReference>
<dbReference type="OrthoDB" id="10341649at2759"/>
<organism evidence="3 4">
    <name type="scientific">Marchantia polymorpha</name>
    <name type="common">Common liverwort</name>
    <name type="synonym">Marchantia aquatica</name>
    <dbReference type="NCBI Taxonomy" id="3197"/>
    <lineage>
        <taxon>Eukaryota</taxon>
        <taxon>Viridiplantae</taxon>
        <taxon>Streptophyta</taxon>
        <taxon>Embryophyta</taxon>
        <taxon>Marchantiophyta</taxon>
        <taxon>Marchantiopsida</taxon>
        <taxon>Marchantiidae</taxon>
        <taxon>Marchantiales</taxon>
        <taxon>Marchantiaceae</taxon>
        <taxon>Marchantia</taxon>
    </lineage>
</organism>
<feature type="compositionally biased region" description="Basic and acidic residues" evidence="1">
    <location>
        <begin position="742"/>
        <end position="752"/>
    </location>
</feature>
<feature type="compositionally biased region" description="Basic and acidic residues" evidence="1">
    <location>
        <begin position="879"/>
        <end position="889"/>
    </location>
</feature>
<feature type="compositionally biased region" description="Polar residues" evidence="1">
    <location>
        <begin position="697"/>
        <end position="707"/>
    </location>
</feature>
<name>A0A2R6X4T6_MARPO</name>
<accession>A0A2R6X4T6</accession>
<feature type="region of interest" description="Disordered" evidence="1">
    <location>
        <begin position="427"/>
        <end position="540"/>
    </location>
</feature>
<dbReference type="Proteomes" id="UP000244005">
    <property type="component" value="Unassembled WGS sequence"/>
</dbReference>
<feature type="compositionally biased region" description="Low complexity" evidence="1">
    <location>
        <begin position="83"/>
        <end position="92"/>
    </location>
</feature>